<dbReference type="RefSeq" id="XP_664045.1">
    <property type="nucleotide sequence ID" value="XM_658953.2"/>
</dbReference>
<keyword evidence="1" id="KW-0472">Membrane</keyword>
<reference evidence="3" key="1">
    <citation type="journal article" date="2005" name="Nature">
        <title>Sequencing of Aspergillus nidulans and comparative analysis with A. fumigatus and A. oryzae.</title>
        <authorList>
            <person name="Galagan J.E."/>
            <person name="Calvo S.E."/>
            <person name="Cuomo C."/>
            <person name="Ma L.J."/>
            <person name="Wortman J.R."/>
            <person name="Batzoglou S."/>
            <person name="Lee S.I."/>
            <person name="Basturkmen M."/>
            <person name="Spevak C.C."/>
            <person name="Clutterbuck J."/>
            <person name="Kapitonov V."/>
            <person name="Jurka J."/>
            <person name="Scazzocchio C."/>
            <person name="Farman M."/>
            <person name="Butler J."/>
            <person name="Purcell S."/>
            <person name="Harris S."/>
            <person name="Braus G.H."/>
            <person name="Draht O."/>
            <person name="Busch S."/>
            <person name="D'Enfert C."/>
            <person name="Bouchier C."/>
            <person name="Goldman G.H."/>
            <person name="Bell-Pedersen D."/>
            <person name="Griffiths-Jones S."/>
            <person name="Doonan J.H."/>
            <person name="Yu J."/>
            <person name="Vienken K."/>
            <person name="Pain A."/>
            <person name="Freitag M."/>
            <person name="Selker E.U."/>
            <person name="Archer D.B."/>
            <person name="Penalva M.A."/>
            <person name="Oakley B.R."/>
            <person name="Momany M."/>
            <person name="Tanaka T."/>
            <person name="Kumagai T."/>
            <person name="Asai K."/>
            <person name="Machida M."/>
            <person name="Nierman W.C."/>
            <person name="Denning D.W."/>
            <person name="Caddick M."/>
            <person name="Hynes M."/>
            <person name="Paoletti M."/>
            <person name="Fischer R."/>
            <person name="Miller B."/>
            <person name="Dyer P."/>
            <person name="Sachs M.S."/>
            <person name="Osmani S.A."/>
            <person name="Birren B.W."/>
        </authorList>
    </citation>
    <scope>NUCLEOTIDE SEQUENCE [LARGE SCALE GENOMIC DNA]</scope>
    <source>
        <strain evidence="3">FGSC A4 / ATCC 38163 / CBS 112.46 / NRRL 194 / M139</strain>
    </source>
</reference>
<evidence type="ECO:0000313" key="2">
    <source>
        <dbReference type="EMBL" id="CBF69467.1"/>
    </source>
</evidence>
<dbReference type="InParanoid" id="Q5AZ39"/>
<keyword evidence="1" id="KW-1133">Transmembrane helix</keyword>
<dbReference type="EMBL" id="BN001301">
    <property type="protein sequence ID" value="CBF69467.1"/>
    <property type="molecule type" value="Genomic_DNA"/>
</dbReference>
<keyword evidence="3" id="KW-1185">Reference proteome</keyword>
<evidence type="ECO:0008006" key="4">
    <source>
        <dbReference type="Google" id="ProtNLM"/>
    </source>
</evidence>
<dbReference type="AlphaFoldDB" id="Q5AZ39"/>
<accession>Q5AZ39</accession>
<evidence type="ECO:0000313" key="3">
    <source>
        <dbReference type="Proteomes" id="UP000000560"/>
    </source>
</evidence>
<dbReference type="Proteomes" id="UP000000560">
    <property type="component" value="Chromosome I"/>
</dbReference>
<name>Q5AZ39_EMENI</name>
<proteinExistence type="predicted"/>
<protein>
    <recommendedName>
        <fullName evidence="4">MARVEL domain-containing protein</fullName>
    </recommendedName>
</protein>
<dbReference type="OrthoDB" id="4361504at2759"/>
<feature type="transmembrane region" description="Helical" evidence="1">
    <location>
        <begin position="87"/>
        <end position="109"/>
    </location>
</feature>
<organism evidence="2 3">
    <name type="scientific">Emericella nidulans (strain FGSC A4 / ATCC 38163 / CBS 112.46 / NRRL 194 / M139)</name>
    <name type="common">Aspergillus nidulans</name>
    <dbReference type="NCBI Taxonomy" id="227321"/>
    <lineage>
        <taxon>Eukaryota</taxon>
        <taxon>Fungi</taxon>
        <taxon>Dikarya</taxon>
        <taxon>Ascomycota</taxon>
        <taxon>Pezizomycotina</taxon>
        <taxon>Eurotiomycetes</taxon>
        <taxon>Eurotiomycetidae</taxon>
        <taxon>Eurotiales</taxon>
        <taxon>Aspergillaceae</taxon>
        <taxon>Aspergillus</taxon>
        <taxon>Aspergillus subgen. Nidulantes</taxon>
    </lineage>
</organism>
<dbReference type="OMA" id="WACRIAD"/>
<dbReference type="eggNOG" id="ENOG502RNWP">
    <property type="taxonomic scope" value="Eukaryota"/>
</dbReference>
<gene>
    <name evidence="2" type="ORF">ANIA_06441</name>
</gene>
<dbReference type="KEGG" id="ani:ANIA_06441"/>
<keyword evidence="1" id="KW-0812">Transmembrane</keyword>
<feature type="transmembrane region" description="Helical" evidence="1">
    <location>
        <begin position="16"/>
        <end position="35"/>
    </location>
</feature>
<reference evidence="3" key="2">
    <citation type="journal article" date="2009" name="Fungal Genet. Biol.">
        <title>The 2008 update of the Aspergillus nidulans genome annotation: a community effort.</title>
        <authorList>
            <person name="Wortman J.R."/>
            <person name="Gilsenan J.M."/>
            <person name="Joardar V."/>
            <person name="Deegan J."/>
            <person name="Clutterbuck J."/>
            <person name="Andersen M.R."/>
            <person name="Archer D."/>
            <person name="Bencina M."/>
            <person name="Braus G."/>
            <person name="Coutinho P."/>
            <person name="von Dohren H."/>
            <person name="Doonan J."/>
            <person name="Driessen A.J."/>
            <person name="Durek P."/>
            <person name="Espeso E."/>
            <person name="Fekete E."/>
            <person name="Flipphi M."/>
            <person name="Estrada C.G."/>
            <person name="Geysens S."/>
            <person name="Goldman G."/>
            <person name="de Groot P.W."/>
            <person name="Hansen K."/>
            <person name="Harris S.D."/>
            <person name="Heinekamp T."/>
            <person name="Helmstaedt K."/>
            <person name="Henrissat B."/>
            <person name="Hofmann G."/>
            <person name="Homan T."/>
            <person name="Horio T."/>
            <person name="Horiuchi H."/>
            <person name="James S."/>
            <person name="Jones M."/>
            <person name="Karaffa L."/>
            <person name="Karanyi Z."/>
            <person name="Kato M."/>
            <person name="Keller N."/>
            <person name="Kelly D.E."/>
            <person name="Kiel J.A."/>
            <person name="Kim J.M."/>
            <person name="van der Klei I.J."/>
            <person name="Klis F.M."/>
            <person name="Kovalchuk A."/>
            <person name="Krasevec N."/>
            <person name="Kubicek C.P."/>
            <person name="Liu B."/>
            <person name="Maccabe A."/>
            <person name="Meyer V."/>
            <person name="Mirabito P."/>
            <person name="Miskei M."/>
            <person name="Mos M."/>
            <person name="Mullins J."/>
            <person name="Nelson D.R."/>
            <person name="Nielsen J."/>
            <person name="Oakley B.R."/>
            <person name="Osmani S.A."/>
            <person name="Pakula T."/>
            <person name="Paszewski A."/>
            <person name="Paulsen I."/>
            <person name="Pilsyk S."/>
            <person name="Pocsi I."/>
            <person name="Punt P.J."/>
            <person name="Ram A.F."/>
            <person name="Ren Q."/>
            <person name="Robellet X."/>
            <person name="Robson G."/>
            <person name="Seiboth B."/>
            <person name="van Solingen P."/>
            <person name="Specht T."/>
            <person name="Sun J."/>
            <person name="Taheri-Talesh N."/>
            <person name="Takeshita N."/>
            <person name="Ussery D."/>
            <person name="vanKuyk P.A."/>
            <person name="Visser H."/>
            <person name="van de Vondervoort P.J."/>
            <person name="de Vries R.P."/>
            <person name="Walton J."/>
            <person name="Xiang X."/>
            <person name="Xiong Y."/>
            <person name="Zeng A.P."/>
            <person name="Brandt B.W."/>
            <person name="Cornell M.J."/>
            <person name="van den Hondel C.A."/>
            <person name="Visser J."/>
            <person name="Oliver S.G."/>
            <person name="Turner G."/>
        </authorList>
    </citation>
    <scope>GENOME REANNOTATION</scope>
    <source>
        <strain evidence="3">FGSC A4 / ATCC 38163 / CBS 112.46 / NRRL 194 / M139</strain>
    </source>
</reference>
<evidence type="ECO:0000256" key="1">
    <source>
        <dbReference type="SAM" id="Phobius"/>
    </source>
</evidence>
<dbReference type="HOGENOM" id="CLU_1474886_0_0_1"/>
<accession>C8V0E4</accession>
<sequence length="183" mass="20147">MEFPANTRRRVHRISIYLRCLALIASLAAVISFAYSQDAHDRGVVLTEDLGHHLVTPATGTTEYAFIWSLIILSIELSSPVTIHPGIYVAFDLLAWTAVTTGVSLYLAMHEPYYTGDGYTCGRDYREYRDCGGKQVANVEHFGTAMGFLAVERRKAGDSETRVTQASAASLVEMKATSYDDNG</sequence>
<dbReference type="VEuPathDB" id="FungiDB:AN6441"/>
<dbReference type="GeneID" id="2871337"/>